<dbReference type="EMBL" id="BLXO01000002">
    <property type="protein sequence ID" value="GFN46091.1"/>
    <property type="molecule type" value="Genomic_DNA"/>
</dbReference>
<organism evidence="2 3">
    <name type="scientific">Candidatus Regiella insecticola</name>
    <dbReference type="NCBI Taxonomy" id="138073"/>
    <lineage>
        <taxon>Bacteria</taxon>
        <taxon>Pseudomonadati</taxon>
        <taxon>Pseudomonadota</taxon>
        <taxon>Gammaproteobacteria</taxon>
        <taxon>Enterobacterales</taxon>
        <taxon>Enterobacteriaceae</taxon>
        <taxon>aphid secondary symbionts</taxon>
        <taxon>Candidatus Regiella</taxon>
    </lineage>
</organism>
<name>A0A6L2ZPA1_9ENTR</name>
<accession>A0A6L2ZPA1</accession>
<feature type="compositionally biased region" description="Low complexity" evidence="1">
    <location>
        <begin position="110"/>
        <end position="128"/>
    </location>
</feature>
<protein>
    <submittedName>
        <fullName evidence="2">Uncharacterized protein</fullName>
    </submittedName>
</protein>
<feature type="region of interest" description="Disordered" evidence="1">
    <location>
        <begin position="559"/>
        <end position="596"/>
    </location>
</feature>
<proteinExistence type="predicted"/>
<comment type="caution">
    <text evidence="2">The sequence shown here is derived from an EMBL/GenBank/DDBJ whole genome shotgun (WGS) entry which is preliminary data.</text>
</comment>
<feature type="compositionally biased region" description="Polar residues" evidence="1">
    <location>
        <begin position="25"/>
        <end position="37"/>
    </location>
</feature>
<dbReference type="Proteomes" id="UP000504714">
    <property type="component" value="Unassembled WGS sequence"/>
</dbReference>
<evidence type="ECO:0000313" key="3">
    <source>
        <dbReference type="Proteomes" id="UP000504714"/>
    </source>
</evidence>
<evidence type="ECO:0000256" key="1">
    <source>
        <dbReference type="SAM" id="MobiDB-lite"/>
    </source>
</evidence>
<sequence>MKPPIQNLPVHVSLPDAKVIQRSALANKNAPEQTRNVSIRLAPRPPKKNSTFYVSLSELEQPNVRKAPPIPVVMQNATFYVSSSELDQHNTERTPSRNPAPQKKEVQANSSYSRRSSSTDSVSSSELSTASYYRTNSETSQKSALDFLRGEISGLRRANLATSQESGLGSFQSTELTAFEESQSTESDLHITLSALDLSGRNSTKPVDSQKRELRRTDLAPALLNSKEVAAVSKAEMNALLFFCSINNFDFATIDRIEILLRAIENKNKHVVSTLLNLGIKVDENLLSTLDRPGLMGIQKVFMNHLKNKENLSKDEKEKYAILTERCNNVFKNTVKIIKNSTATGKHKEEQLTSNKTDLFNELSGNTVVKSYSILQREKHTKDIVKNESGEYKLCLDESSFDTKGQKTKEYENSLAFVITLGGKMVANKHRDCVETREQEKSRAIHHSSLAGHKPVQAAGIIAAENGKITEVIPETGHYQTSAAAIYNAFFIRTELYRTFSKNCTIHIYNAVKRVYTPMSINDFKNKMEEKGSDGLMLWQRKFADKISKDKKYLEKCHERVRQDRKKHPDEYPAVSPLKGYQSEPLIAPGLRQERL</sequence>
<evidence type="ECO:0000313" key="2">
    <source>
        <dbReference type="EMBL" id="GFN46091.1"/>
    </source>
</evidence>
<reference evidence="2 3" key="1">
    <citation type="submission" date="2020-06" db="EMBL/GenBank/DDBJ databases">
        <title>The genome sequence of Candidatus Regiella insecticola strain Tut.</title>
        <authorList>
            <person name="Nikoh N."/>
            <person name="Tsuchida T."/>
            <person name="Koga R."/>
            <person name="Oshima K."/>
            <person name="Hattori M."/>
            <person name="Fukatsu T."/>
        </authorList>
    </citation>
    <scope>NUCLEOTIDE SEQUENCE [LARGE SCALE GENOMIC DNA]</scope>
    <source>
        <strain evidence="2 3">Tut</strain>
    </source>
</reference>
<feature type="compositionally biased region" description="Basic and acidic residues" evidence="1">
    <location>
        <begin position="559"/>
        <end position="571"/>
    </location>
</feature>
<gene>
    <name evidence="2" type="ORF">RINTU1_15270</name>
</gene>
<feature type="compositionally biased region" description="Basic and acidic residues" evidence="1">
    <location>
        <begin position="86"/>
        <end position="95"/>
    </location>
</feature>
<feature type="region of interest" description="Disordered" evidence="1">
    <location>
        <begin position="25"/>
        <end position="47"/>
    </location>
</feature>
<feature type="region of interest" description="Disordered" evidence="1">
    <location>
        <begin position="85"/>
        <end position="128"/>
    </location>
</feature>
<dbReference type="AlphaFoldDB" id="A0A6L2ZPA1"/>